<dbReference type="NCBIfam" id="NF038302">
    <property type="entry name" value="EPS_HpsE"/>
    <property type="match status" value="1"/>
</dbReference>
<dbReference type="EMBL" id="JAQOSQ010000009">
    <property type="protein sequence ID" value="MDJ1183637.1"/>
    <property type="molecule type" value="Genomic_DNA"/>
</dbReference>
<feature type="domain" description="Glycosyltransferase 2-like" evidence="1">
    <location>
        <begin position="6"/>
        <end position="127"/>
    </location>
</feature>
<dbReference type="Pfam" id="PF00535">
    <property type="entry name" value="Glycos_transf_2"/>
    <property type="match status" value="1"/>
</dbReference>
<evidence type="ECO:0000313" key="3">
    <source>
        <dbReference type="Proteomes" id="UP001232992"/>
    </source>
</evidence>
<comment type="caution">
    <text evidence="2">The sequence shown here is derived from an EMBL/GenBank/DDBJ whole genome shotgun (WGS) entry which is preliminary data.</text>
</comment>
<dbReference type="CDD" id="cd00761">
    <property type="entry name" value="Glyco_tranf_GTA_type"/>
    <property type="match status" value="1"/>
</dbReference>
<sequence>MAIDLTVVIPSYNGALRFPEVLDKLRMQTGADSLQWEIILVDNHSNDNTAQVFQEYAKTWNSPIPLRYELEAEQGAGFARKRGVAQANGELVAFLDDDNLPSENWVASAYQFAQNYPNAGAFGSQIHGLFESPPAENVKPLLAFLAIVERGDKPLEYTASSNLLPPSAGLVVRKQAWLTSVPEHLVLNGRVRDNWLTSEDLELLSHIRQNGWQIWYNPHMEIEHKIPNSRLQRSYLLSLIKGIGLSRYVTRTLKYQPWQRPLIYPFYMANDLRRIIRIIFQYGTHTQSDIVASCQFQLSINSIISPFYLYRNGYFKDINRESISHRLRNKNNVY</sequence>
<dbReference type="InterPro" id="IPR029044">
    <property type="entry name" value="Nucleotide-diphossugar_trans"/>
</dbReference>
<keyword evidence="3" id="KW-1185">Reference proteome</keyword>
<dbReference type="InterPro" id="IPR001173">
    <property type="entry name" value="Glyco_trans_2-like"/>
</dbReference>
<name>A0ABT7BXU2_9CYAN</name>
<dbReference type="Proteomes" id="UP001232992">
    <property type="component" value="Unassembled WGS sequence"/>
</dbReference>
<organism evidence="2 3">
    <name type="scientific">Roseofilum casamattae BLCC-M143</name>
    <dbReference type="NCBI Taxonomy" id="3022442"/>
    <lineage>
        <taxon>Bacteria</taxon>
        <taxon>Bacillati</taxon>
        <taxon>Cyanobacteriota</taxon>
        <taxon>Cyanophyceae</taxon>
        <taxon>Desertifilales</taxon>
        <taxon>Desertifilaceae</taxon>
        <taxon>Roseofilum</taxon>
        <taxon>Roseofilum casamattae</taxon>
    </lineage>
</organism>
<dbReference type="SUPFAM" id="SSF53448">
    <property type="entry name" value="Nucleotide-diphospho-sugar transferases"/>
    <property type="match status" value="1"/>
</dbReference>
<evidence type="ECO:0000259" key="1">
    <source>
        <dbReference type="Pfam" id="PF00535"/>
    </source>
</evidence>
<dbReference type="RefSeq" id="WP_283758290.1">
    <property type="nucleotide sequence ID" value="NZ_JAQOSQ010000009.1"/>
</dbReference>
<dbReference type="PANTHER" id="PTHR22916">
    <property type="entry name" value="GLYCOSYLTRANSFERASE"/>
    <property type="match status" value="1"/>
</dbReference>
<dbReference type="Gene3D" id="3.90.550.10">
    <property type="entry name" value="Spore Coat Polysaccharide Biosynthesis Protein SpsA, Chain A"/>
    <property type="match status" value="1"/>
</dbReference>
<evidence type="ECO:0000313" key="2">
    <source>
        <dbReference type="EMBL" id="MDJ1183637.1"/>
    </source>
</evidence>
<protein>
    <submittedName>
        <fullName evidence="2">Hormogonium polysaccharide biosynthesis glycosyltransferase HpsE</fullName>
    </submittedName>
</protein>
<reference evidence="2 3" key="1">
    <citation type="submission" date="2023-01" db="EMBL/GenBank/DDBJ databases">
        <title>Novel diversity within Roseofilum (Cyanobacteria; Desertifilaceae) from marine benthic mats with descriptions of four novel species.</title>
        <authorList>
            <person name="Wang Y."/>
            <person name="Berthold D.E."/>
            <person name="Hu J."/>
            <person name="Lefler F.W."/>
            <person name="Laughinghouse H.D. IV."/>
        </authorList>
    </citation>
    <scope>NUCLEOTIDE SEQUENCE [LARGE SCALE GENOMIC DNA]</scope>
    <source>
        <strain evidence="2 3">BLCC-M143</strain>
    </source>
</reference>
<accession>A0ABT7BXU2</accession>
<proteinExistence type="predicted"/>
<gene>
    <name evidence="2" type="primary">hpsE</name>
    <name evidence="2" type="ORF">PMH09_10540</name>
</gene>
<dbReference type="PANTHER" id="PTHR22916:SF3">
    <property type="entry name" value="UDP-GLCNAC:BETAGAL BETA-1,3-N-ACETYLGLUCOSAMINYLTRANSFERASE-LIKE PROTEIN 1"/>
    <property type="match status" value="1"/>
</dbReference>